<dbReference type="InterPro" id="IPR044554">
    <property type="entry name" value="ANAPC2"/>
</dbReference>
<reference evidence="3 4" key="1">
    <citation type="journal article" date="2011" name="Proc. Natl. Acad. Sci. U.S.A.">
        <title>Evolutionary erosion of yeast sex chromosomes by mating-type switching accidents.</title>
        <authorList>
            <person name="Gordon J.L."/>
            <person name="Armisen D."/>
            <person name="Proux-Wera E."/>
            <person name="Oheigeartaigh S.S."/>
            <person name="Byrne K.P."/>
            <person name="Wolfe K.H."/>
        </authorList>
    </citation>
    <scope>NUCLEOTIDE SEQUENCE [LARGE SCALE GENOMIC DNA]</scope>
    <source>
        <strain evidence="4">ATCC 34711 / CBS 6284 / DSM 70876 / NBRC 10599 / NRRL Y-10934 / UCD 77-7</strain>
    </source>
</reference>
<evidence type="ECO:0000256" key="1">
    <source>
        <dbReference type="PROSITE-ProRule" id="PRU00330"/>
    </source>
</evidence>
<dbReference type="OrthoDB" id="5581181at2759"/>
<dbReference type="Pfam" id="PF25773">
    <property type="entry name" value="TPR_ANAPC2"/>
    <property type="match status" value="1"/>
</dbReference>
<evidence type="ECO:0000313" key="4">
    <source>
        <dbReference type="Proteomes" id="UP000002866"/>
    </source>
</evidence>
<dbReference type="GO" id="GO:0031145">
    <property type="term" value="P:anaphase-promoting complex-dependent catabolic process"/>
    <property type="evidence" value="ECO:0007669"/>
    <property type="project" value="EnsemblFungi"/>
</dbReference>
<feature type="domain" description="Cullin family profile" evidence="2">
    <location>
        <begin position="484"/>
        <end position="714"/>
    </location>
</feature>
<dbReference type="GO" id="GO:0007091">
    <property type="term" value="P:metaphase/anaphase transition of mitotic cell cycle"/>
    <property type="evidence" value="ECO:0007669"/>
    <property type="project" value="EnsemblFungi"/>
</dbReference>
<dbReference type="FunCoup" id="I2GVN8">
    <property type="interactions" value="708"/>
</dbReference>
<dbReference type="eggNOG" id="KOG2165">
    <property type="taxonomic scope" value="Eukaryota"/>
</dbReference>
<dbReference type="InterPro" id="IPR016158">
    <property type="entry name" value="Cullin_homology"/>
</dbReference>
<sequence length="732" mass="86210">MSLINELTLTDIKQQLKESSKLLSPYKDISDELETLLIWLDPNDPNSNHHLHPPTLQLKTIIKQITPSSDIYKDPSNSIKNNIQNWLKLFYVYQVRTYFFKKIDNIRQYKDMIKLEKYYQFPLQFIPLFTFQEWCFELLSLRHYILHQNKEFTQKIILELRQLIKEEDFETSLDIVTWIREVDSNLLSENFILDILLEKITLYCEQTMKGNWTRRYLVMETYNTFMMNYWLNFTQLLNCKEDNHKITNILFKYFEKQFIKIRIQEIFKICILSYPDTKPTLLELRNLLVTYNFFQKLVVNFLSAFERIVLTPTINTIDCLLAYIRTVKSFQILDPSGRYLYSITNYINPHFRERKMLAPILLHAILALPKIDLENAIYPIKVSSISLKLIINELEDPELGIENTSTKKNSIKKFNEILSPKRFNNHNSSEYLPDLLQNTSSEDSNSTLLVQKVVKQFLTWVPIPNDIATNDTKKLYSSTNLLDILLNIFESKEFLLTEFSKLLSKRLLITKNYKLEGKWGACLQLLRKRFSSGSDNYTNTNLADTDNLVNGENLKITNMNVMLSDLNYSSELCKIFHHANGVNTRVYPKFISSHYWVDLDDENVSNGPNEETNHFQIPPSLLGYFEEYAKLYEDLNEGRKVDIWPNEGVIEIKLSFEDGRVLEIDATLPQYALLQYIQEKNAIMQNNQGFTVNELSVPLNLSLQNVTELVDFWLKKNVLKKVDDKYSILEYK</sequence>
<dbReference type="InterPro" id="IPR057975">
    <property type="entry name" value="TPR_ANAPC2"/>
</dbReference>
<dbReference type="GO" id="GO:0005680">
    <property type="term" value="C:anaphase-promoting complex"/>
    <property type="evidence" value="ECO:0007669"/>
    <property type="project" value="EnsemblFungi"/>
</dbReference>
<comment type="similarity">
    <text evidence="1">Belongs to the cullin family.</text>
</comment>
<proteinExistence type="inferred from homology"/>
<dbReference type="SUPFAM" id="SSF75632">
    <property type="entry name" value="Cullin homology domain"/>
    <property type="match status" value="1"/>
</dbReference>
<dbReference type="Gene3D" id="3.30.230.130">
    <property type="entry name" value="Cullin, Chain C, Domain 2"/>
    <property type="match status" value="1"/>
</dbReference>
<dbReference type="InParanoid" id="I2GVN8"/>
<evidence type="ECO:0000313" key="3">
    <source>
        <dbReference type="EMBL" id="CCH58190.1"/>
    </source>
</evidence>
<protein>
    <recommendedName>
        <fullName evidence="2">Cullin family profile domain-containing protein</fullName>
    </recommendedName>
</protein>
<dbReference type="GeneID" id="14492813"/>
<dbReference type="KEGG" id="tbl:TBLA_0A03920"/>
<dbReference type="GO" id="GO:1903473">
    <property type="term" value="P:positive regulation of mitotic actomyosin contractile ring contraction"/>
    <property type="evidence" value="ECO:0007669"/>
    <property type="project" value="EnsemblFungi"/>
</dbReference>
<gene>
    <name evidence="3" type="primary">TBLA0A03920</name>
    <name evidence="3" type="ORF">TBLA_0A03920</name>
</gene>
<keyword evidence="4" id="KW-1185">Reference proteome</keyword>
<accession>I2GVN8</accession>
<dbReference type="HOGENOM" id="CLU_357897_0_0_1"/>
<dbReference type="GO" id="GO:0070979">
    <property type="term" value="P:protein K11-linked ubiquitination"/>
    <property type="evidence" value="ECO:0007669"/>
    <property type="project" value="TreeGrafter"/>
</dbReference>
<dbReference type="EMBL" id="HE806316">
    <property type="protein sequence ID" value="CCH58190.1"/>
    <property type="molecule type" value="Genomic_DNA"/>
</dbReference>
<dbReference type="InterPro" id="IPR036317">
    <property type="entry name" value="Cullin_homology_sf"/>
</dbReference>
<dbReference type="PROSITE" id="PS50069">
    <property type="entry name" value="CULLIN_2"/>
    <property type="match status" value="1"/>
</dbReference>
<dbReference type="Proteomes" id="UP000002866">
    <property type="component" value="Chromosome 1"/>
</dbReference>
<dbReference type="GO" id="GO:0061630">
    <property type="term" value="F:ubiquitin protein ligase activity"/>
    <property type="evidence" value="ECO:0007669"/>
    <property type="project" value="EnsemblFungi"/>
</dbReference>
<evidence type="ECO:0000259" key="2">
    <source>
        <dbReference type="PROSITE" id="PS50069"/>
    </source>
</evidence>
<dbReference type="OMA" id="ERYYEFP"/>
<organism evidence="3 4">
    <name type="scientific">Henningerozyma blattae (strain ATCC 34711 / CBS 6284 / DSM 70876 / NBRC 10599 / NRRL Y-10934 / UCD 77-7)</name>
    <name type="common">Yeast</name>
    <name type="synonym">Tetrapisispora blattae</name>
    <dbReference type="NCBI Taxonomy" id="1071380"/>
    <lineage>
        <taxon>Eukaryota</taxon>
        <taxon>Fungi</taxon>
        <taxon>Dikarya</taxon>
        <taxon>Ascomycota</taxon>
        <taxon>Saccharomycotina</taxon>
        <taxon>Saccharomycetes</taxon>
        <taxon>Saccharomycetales</taxon>
        <taxon>Saccharomycetaceae</taxon>
        <taxon>Henningerozyma</taxon>
    </lineage>
</organism>
<dbReference type="AlphaFoldDB" id="I2GVN8"/>
<dbReference type="STRING" id="1071380.I2GVN8"/>
<dbReference type="PANTHER" id="PTHR45957:SF1">
    <property type="entry name" value="ANAPHASE-PROMOTING COMPLEX SUBUNIT 2"/>
    <property type="match status" value="1"/>
</dbReference>
<dbReference type="GO" id="GO:0010458">
    <property type="term" value="P:exit from mitosis"/>
    <property type="evidence" value="ECO:0007669"/>
    <property type="project" value="EnsemblFungi"/>
</dbReference>
<dbReference type="RefSeq" id="XP_004177709.1">
    <property type="nucleotide sequence ID" value="XM_004177661.1"/>
</dbReference>
<name>I2GVN8_HENB6</name>
<dbReference type="PANTHER" id="PTHR45957">
    <property type="entry name" value="ANAPHASE-PROMOTING COMPLEX SUBUNIT 2"/>
    <property type="match status" value="1"/>
</dbReference>